<dbReference type="CDD" id="cd14447">
    <property type="entry name" value="SPX"/>
    <property type="match status" value="1"/>
</dbReference>
<feature type="transmembrane region" description="Helical" evidence="8">
    <location>
        <begin position="352"/>
        <end position="373"/>
    </location>
</feature>
<dbReference type="GO" id="GO:0005794">
    <property type="term" value="C:Golgi apparatus"/>
    <property type="evidence" value="ECO:0007669"/>
    <property type="project" value="TreeGrafter"/>
</dbReference>
<dbReference type="PROSITE" id="PS51380">
    <property type="entry name" value="EXS"/>
    <property type="match status" value="1"/>
</dbReference>
<evidence type="ECO:0000256" key="2">
    <source>
        <dbReference type="ARBA" id="ARBA00009665"/>
    </source>
</evidence>
<keyword evidence="4 8" id="KW-1133">Transmembrane helix</keyword>
<evidence type="ECO:0000313" key="11">
    <source>
        <dbReference type="EMBL" id="KAL1518912.1"/>
    </source>
</evidence>
<dbReference type="InterPro" id="IPR004331">
    <property type="entry name" value="SPX_dom"/>
</dbReference>
<protein>
    <recommendedName>
        <fullName evidence="13">SPX domain-containing protein</fullName>
    </recommendedName>
</protein>
<keyword evidence="12" id="KW-1185">Reference proteome</keyword>
<feature type="domain" description="EXS" evidence="9">
    <location>
        <begin position="506"/>
        <end position="707"/>
    </location>
</feature>
<dbReference type="EMBL" id="JBGBPQ010000010">
    <property type="protein sequence ID" value="KAL1518912.1"/>
    <property type="molecule type" value="Genomic_DNA"/>
</dbReference>
<sequence length="753" mass="83326">MRFGRALREAQVPQWRSFYCDYDRLQQLIERCAVTRAADQPKPPPAASESEGALTPPPINAPLTSPARALTPVCQADVDFVADLSAQVDRVEDFYRKELRELSERAAVLLEQARRLLARREAFLTTEEGEAAAAAEAGGAPAERDGEPVAAADAVAPAADGAAAEGVRTGKLFTSKLIRSSMRAAFVELYRTGRLLETFCIFNSTAFFKILKKWRKRCPGPAAAPIEAQLGGVEAQLTSGLAHAAPLQRLLGALEQAFAETFCAASPRPLETARAQLLVRQHEPVVGDLSAFVLGWRVGVALLLMLWLLWDLSIDARLRPSSDHCVTGEGYGNQTGGGGTPYSLWDDPALQVYQLAGAMIFAYWCLGIVAWRLHLARINTSFLLEISSSATARPRDIFSAAAWLTTVHHADFFGASSLHKVNRALPLLLFLSCAAALVLPWRSRRRMWAMLWQVVSGRARFVHTFYADWFTSLVKVFASAAQATCYYASGEGFDECAQMRTGRCHTSSVMNIGVLPAISSLPLLLRLVQCLRRYGETRQRFPHLANAWKYCFALVIVVLGSTHNQWKKLGGDNSDAVAFAWIVSYIVSTLYTFSWDIGVDWELQHRLRGRRMVWINRWPYCVALVLDFFLRFVWTLTLAPGTTPFGSFVDTTLSPMLAYLEIGRRSLWSLIRLEREHLTNSASYSVVPLHFDNSTDHPTAPEPAEPKSSSAYTRIWRCTTKPGLVGVALEIGGFLVVVMVCYVISFVTASPHS</sequence>
<organism evidence="11 12">
    <name type="scientific">Prymnesium parvum</name>
    <name type="common">Toxic golden alga</name>
    <dbReference type="NCBI Taxonomy" id="97485"/>
    <lineage>
        <taxon>Eukaryota</taxon>
        <taxon>Haptista</taxon>
        <taxon>Haptophyta</taxon>
        <taxon>Prymnesiophyceae</taxon>
        <taxon>Prymnesiales</taxon>
        <taxon>Prymnesiaceae</taxon>
        <taxon>Prymnesium</taxon>
    </lineage>
</organism>
<dbReference type="AlphaFoldDB" id="A0AB34JCK2"/>
<comment type="caution">
    <text evidence="11">The sequence shown here is derived from an EMBL/GenBank/DDBJ whole genome shotgun (WGS) entry which is preliminary data.</text>
</comment>
<reference evidence="11 12" key="1">
    <citation type="journal article" date="2024" name="Science">
        <title>Giant polyketide synthase enzymes in the biosynthesis of giant marine polyether toxins.</title>
        <authorList>
            <person name="Fallon T.R."/>
            <person name="Shende V.V."/>
            <person name="Wierzbicki I.H."/>
            <person name="Pendleton A.L."/>
            <person name="Watervoot N.F."/>
            <person name="Auber R.P."/>
            <person name="Gonzalez D.J."/>
            <person name="Wisecaver J.H."/>
            <person name="Moore B.S."/>
        </authorList>
    </citation>
    <scope>NUCLEOTIDE SEQUENCE [LARGE SCALE GENOMIC DNA]</scope>
    <source>
        <strain evidence="11 12">12B1</strain>
    </source>
</reference>
<feature type="coiled-coil region" evidence="6">
    <location>
        <begin position="92"/>
        <end position="119"/>
    </location>
</feature>
<name>A0AB34JCK2_PRYPA</name>
<feature type="transmembrane region" description="Helical" evidence="8">
    <location>
        <begin position="724"/>
        <end position="747"/>
    </location>
</feature>
<dbReference type="PANTHER" id="PTHR10783">
    <property type="entry name" value="XENOTROPIC AND POLYTROPIC RETROVIRUS RECEPTOR 1-RELATED"/>
    <property type="match status" value="1"/>
</dbReference>
<keyword evidence="3 8" id="KW-0812">Transmembrane</keyword>
<evidence type="ECO:0000313" key="12">
    <source>
        <dbReference type="Proteomes" id="UP001515480"/>
    </source>
</evidence>
<feature type="transmembrane region" description="Helical" evidence="8">
    <location>
        <begin position="424"/>
        <end position="441"/>
    </location>
</feature>
<evidence type="ECO:0000259" key="9">
    <source>
        <dbReference type="PROSITE" id="PS51380"/>
    </source>
</evidence>
<evidence type="ECO:0000256" key="1">
    <source>
        <dbReference type="ARBA" id="ARBA00004141"/>
    </source>
</evidence>
<feature type="region of interest" description="Disordered" evidence="7">
    <location>
        <begin position="37"/>
        <end position="64"/>
    </location>
</feature>
<evidence type="ECO:0000256" key="8">
    <source>
        <dbReference type="SAM" id="Phobius"/>
    </source>
</evidence>
<feature type="domain" description="SPX" evidence="10">
    <location>
        <begin position="1"/>
        <end position="228"/>
    </location>
</feature>
<keyword evidence="6" id="KW-0175">Coiled coil</keyword>
<dbReference type="InterPro" id="IPR004342">
    <property type="entry name" value="EXS_C"/>
</dbReference>
<feature type="transmembrane region" description="Helical" evidence="8">
    <location>
        <begin position="578"/>
        <end position="597"/>
    </location>
</feature>
<feature type="transmembrane region" description="Helical" evidence="8">
    <location>
        <begin position="618"/>
        <end position="639"/>
    </location>
</feature>
<evidence type="ECO:0000256" key="5">
    <source>
        <dbReference type="ARBA" id="ARBA00023136"/>
    </source>
</evidence>
<evidence type="ECO:0000259" key="10">
    <source>
        <dbReference type="PROSITE" id="PS51382"/>
    </source>
</evidence>
<dbReference type="GO" id="GO:0005886">
    <property type="term" value="C:plasma membrane"/>
    <property type="evidence" value="ECO:0007669"/>
    <property type="project" value="TreeGrafter"/>
</dbReference>
<evidence type="ECO:0000256" key="7">
    <source>
        <dbReference type="SAM" id="MobiDB-lite"/>
    </source>
</evidence>
<dbReference type="PANTHER" id="PTHR10783:SF103">
    <property type="entry name" value="SOLUTE CARRIER FAMILY 53 MEMBER 1"/>
    <property type="match status" value="1"/>
</dbReference>
<evidence type="ECO:0000256" key="3">
    <source>
        <dbReference type="ARBA" id="ARBA00022692"/>
    </source>
</evidence>
<feature type="transmembrane region" description="Helical" evidence="8">
    <location>
        <begin position="289"/>
        <end position="310"/>
    </location>
</feature>
<evidence type="ECO:0008006" key="13">
    <source>
        <dbReference type="Google" id="ProtNLM"/>
    </source>
</evidence>
<dbReference type="Pfam" id="PF03105">
    <property type="entry name" value="SPX"/>
    <property type="match status" value="1"/>
</dbReference>
<evidence type="ECO:0000256" key="6">
    <source>
        <dbReference type="SAM" id="Coils"/>
    </source>
</evidence>
<dbReference type="Proteomes" id="UP001515480">
    <property type="component" value="Unassembled WGS sequence"/>
</dbReference>
<gene>
    <name evidence="11" type="ORF">AB1Y20_003185</name>
</gene>
<comment type="subcellular location">
    <subcellularLocation>
        <location evidence="1">Membrane</location>
        <topology evidence="1">Multi-pass membrane protein</topology>
    </subcellularLocation>
</comment>
<dbReference type="Pfam" id="PF03124">
    <property type="entry name" value="EXS"/>
    <property type="match status" value="1"/>
</dbReference>
<evidence type="ECO:0000256" key="4">
    <source>
        <dbReference type="ARBA" id="ARBA00022989"/>
    </source>
</evidence>
<accession>A0AB34JCK2</accession>
<dbReference type="GO" id="GO:0000822">
    <property type="term" value="F:inositol hexakisphosphate binding"/>
    <property type="evidence" value="ECO:0007669"/>
    <property type="project" value="TreeGrafter"/>
</dbReference>
<keyword evidence="5 8" id="KW-0472">Membrane</keyword>
<feature type="transmembrane region" description="Helical" evidence="8">
    <location>
        <begin position="547"/>
        <end position="566"/>
    </location>
</feature>
<dbReference type="GO" id="GO:0006817">
    <property type="term" value="P:phosphate ion transport"/>
    <property type="evidence" value="ECO:0007669"/>
    <property type="project" value="TreeGrafter"/>
</dbReference>
<comment type="similarity">
    <text evidence="2">Belongs to the SYG1 (TC 2.A.94) family.</text>
</comment>
<proteinExistence type="inferred from homology"/>
<dbReference type="GO" id="GO:0016036">
    <property type="term" value="P:cellular response to phosphate starvation"/>
    <property type="evidence" value="ECO:0007669"/>
    <property type="project" value="TreeGrafter"/>
</dbReference>
<dbReference type="PROSITE" id="PS51382">
    <property type="entry name" value="SPX"/>
    <property type="match status" value="1"/>
</dbReference>